<dbReference type="PANTHER" id="PTHR34820:SF4">
    <property type="entry name" value="INNER MEMBRANE PROTEIN YEBZ"/>
    <property type="match status" value="1"/>
</dbReference>
<evidence type="ECO:0000259" key="11">
    <source>
        <dbReference type="Pfam" id="PF05425"/>
    </source>
</evidence>
<dbReference type="PATRIC" id="fig|859192.6.peg.69"/>
<sequence length="928" mass="103076">MRKSLVILLLVISISIPYASAHPFTIDSTPNSSTNAPVGTTKIIVHFSEPVELDFSFLKVIDSNGEEIDNKDSKYFDGDSSLIVTTPPLDEGVYTVTTKALSKIDGHLVPSAFVFAVGDAKIDVGASSSKDVSDIVFFPEAGSRFPGLVGQTIVLGVLIASILIWGTQNKQLIKKEEEKLEQSHHGKFMKITGIGLLLIFASNILMLAIQAIRLETSVINVIQTNFGNIWLIRMVITIVLLALWFGMDRKKKLSIKNKIPMLAVTLVLIGTSSLIGHGAASGEMPAIVLDYIHNFVAAVWIGGIIYFVFTLLPTLSQLEETKREKMTLVLIPRFSIMVVIAVGIVIITGPTLMWLLESNVNLITESIYGKLIFAKIAIAAIMIGFGGYFQFKIQKNAERDLQKGTIAIYKKLKRSLKFDVALGITLLVVVALLSNGTLPAGEINQVDAQKVSYGFHSIEFSEKTKFDVEITPFSSGTNTIFIKMSDFEDKPLIDSNQIKVKISNPQRNIAPIEIPMKIINQEESKPIEFQGEITFGFSGQWQVEIENIRTENANESVFLNLLVKPRLSDLKTEIIEYELPQASKPLYPLFDGKDSIWVSDPSAPKLWKFSLDSKNFTSYSFDGLTSIILTKDNQGKIWFTDTPRNQIGYFEPSTQKITTKTLPKIDPVINDNIATFIQADFDGNIWISVTNKDTILKYQPKFDSFEEVKLPTRGSVPFALTIDGEGKIWFTESQAGKIGFINPQNNKISEFSPEVPLASPEALMFDDKGNLWIAEHTGLAITKFDPILETFEKITVPDKDALPYGMSFDKYGNIWIAQHTVDKIAAYDPDNKNLIEVPIPTTTSFAQFSSSDDKGNVWFVEQQGNKLSMIKTTEIPIIASQIPNANTFQLKYTEIVSPLIAMGIIATSLFFVKNIKDKRRLNELILSG</sequence>
<gene>
    <name evidence="12" type="primary">copC</name>
    <name evidence="12" type="ORF">BG20_I0018</name>
</gene>
<dbReference type="GO" id="GO:0005507">
    <property type="term" value="F:copper ion binding"/>
    <property type="evidence" value="ECO:0007669"/>
    <property type="project" value="InterPro"/>
</dbReference>
<dbReference type="PANTHER" id="PTHR34820">
    <property type="entry name" value="INNER MEMBRANE PROTEIN YEBZ"/>
    <property type="match status" value="1"/>
</dbReference>
<dbReference type="Gene3D" id="2.60.40.1220">
    <property type="match status" value="1"/>
</dbReference>
<dbReference type="InterPro" id="IPR015943">
    <property type="entry name" value="WD40/YVTN_repeat-like_dom_sf"/>
</dbReference>
<dbReference type="Gene3D" id="2.130.10.10">
    <property type="entry name" value="YVTN repeat-like/Quinoprotein amine dehydrogenase"/>
    <property type="match status" value="1"/>
</dbReference>
<dbReference type="Pfam" id="PF05425">
    <property type="entry name" value="CopD"/>
    <property type="match status" value="1"/>
</dbReference>
<feature type="transmembrane region" description="Helical" evidence="9">
    <location>
        <begin position="188"/>
        <end position="209"/>
    </location>
</feature>
<feature type="transmembrane region" description="Helical" evidence="9">
    <location>
        <begin position="229"/>
        <end position="247"/>
    </location>
</feature>
<feature type="transmembrane region" description="Helical" evidence="9">
    <location>
        <begin position="259"/>
        <end position="279"/>
    </location>
</feature>
<evidence type="ECO:0000256" key="7">
    <source>
        <dbReference type="ARBA" id="ARBA00023008"/>
    </source>
</evidence>
<dbReference type="Gene3D" id="2.120.10.30">
    <property type="entry name" value="TolB, C-terminal domain"/>
    <property type="match status" value="1"/>
</dbReference>
<keyword evidence="2" id="KW-1003">Cell membrane</keyword>
<keyword evidence="13" id="KW-1185">Reference proteome</keyword>
<dbReference type="Pfam" id="PF04234">
    <property type="entry name" value="CopC"/>
    <property type="match status" value="1"/>
</dbReference>
<proteinExistence type="predicted"/>
<dbReference type="GO" id="GO:0046688">
    <property type="term" value="P:response to copper ion"/>
    <property type="evidence" value="ECO:0007669"/>
    <property type="project" value="InterPro"/>
</dbReference>
<organism evidence="12 13">
    <name type="scientific">Candidatus Nitrosarchaeum limnium BG20</name>
    <dbReference type="NCBI Taxonomy" id="859192"/>
    <lineage>
        <taxon>Archaea</taxon>
        <taxon>Nitrososphaerota</taxon>
        <taxon>Nitrososphaeria</taxon>
        <taxon>Nitrosopumilales</taxon>
        <taxon>Nitrosopumilaceae</taxon>
        <taxon>Nitrosarchaeum</taxon>
    </lineage>
</organism>
<evidence type="ECO:0000313" key="12">
    <source>
        <dbReference type="EMBL" id="EPA06754.1"/>
    </source>
</evidence>
<dbReference type="InterPro" id="IPR011042">
    <property type="entry name" value="6-blade_b-propeller_TolB-like"/>
</dbReference>
<dbReference type="GO" id="GO:0005886">
    <property type="term" value="C:plasma membrane"/>
    <property type="evidence" value="ECO:0007669"/>
    <property type="project" value="UniProtKB-SubCell"/>
</dbReference>
<feature type="domain" description="Copper resistance protein D" evidence="11">
    <location>
        <begin position="331"/>
        <end position="433"/>
    </location>
</feature>
<keyword evidence="3 9" id="KW-0812">Transmembrane</keyword>
<dbReference type="AlphaFoldDB" id="S2EX34"/>
<evidence type="ECO:0000256" key="2">
    <source>
        <dbReference type="ARBA" id="ARBA00022475"/>
    </source>
</evidence>
<dbReference type="EMBL" id="AHJG01000010">
    <property type="protein sequence ID" value="EPA06754.1"/>
    <property type="molecule type" value="Genomic_DNA"/>
</dbReference>
<feature type="transmembrane region" description="Helical" evidence="9">
    <location>
        <begin position="367"/>
        <end position="389"/>
    </location>
</feature>
<dbReference type="SUPFAM" id="SSF81296">
    <property type="entry name" value="E set domains"/>
    <property type="match status" value="1"/>
</dbReference>
<dbReference type="InterPro" id="IPR007348">
    <property type="entry name" value="CopC_dom"/>
</dbReference>
<feature type="transmembrane region" description="Helical" evidence="9">
    <location>
        <begin position="895"/>
        <end position="912"/>
    </location>
</feature>
<evidence type="ECO:0000256" key="5">
    <source>
        <dbReference type="ARBA" id="ARBA00022729"/>
    </source>
</evidence>
<feature type="transmembrane region" description="Helical" evidence="9">
    <location>
        <begin position="420"/>
        <end position="438"/>
    </location>
</feature>
<dbReference type="GO" id="GO:0006825">
    <property type="term" value="P:copper ion transport"/>
    <property type="evidence" value="ECO:0007669"/>
    <property type="project" value="InterPro"/>
</dbReference>
<evidence type="ECO:0000259" key="10">
    <source>
        <dbReference type="Pfam" id="PF04234"/>
    </source>
</evidence>
<accession>S2EX34</accession>
<dbReference type="RefSeq" id="WP_010189532.1">
    <property type="nucleotide sequence ID" value="NZ_AHJG01000010.1"/>
</dbReference>
<keyword evidence="8 9" id="KW-0472">Membrane</keyword>
<dbReference type="InterPro" id="IPR032694">
    <property type="entry name" value="CopC/D"/>
</dbReference>
<dbReference type="InterPro" id="IPR008457">
    <property type="entry name" value="Cu-R_CopD_dom"/>
</dbReference>
<feature type="transmembrane region" description="Helical" evidence="9">
    <location>
        <begin position="291"/>
        <end position="313"/>
    </location>
</feature>
<feature type="transmembrane region" description="Helical" evidence="9">
    <location>
        <begin position="334"/>
        <end position="355"/>
    </location>
</feature>
<dbReference type="InterPro" id="IPR014755">
    <property type="entry name" value="Cu-Rt/internalin_Ig-like"/>
</dbReference>
<dbReference type="SUPFAM" id="SSF63829">
    <property type="entry name" value="Calcium-dependent phosphotriesterase"/>
    <property type="match status" value="1"/>
</dbReference>
<keyword evidence="5" id="KW-0732">Signal</keyword>
<dbReference type="Proteomes" id="UP000014065">
    <property type="component" value="Unassembled WGS sequence"/>
</dbReference>
<feature type="transmembrane region" description="Helical" evidence="9">
    <location>
        <begin position="148"/>
        <end position="167"/>
    </location>
</feature>
<name>S2EX34_9ARCH</name>
<evidence type="ECO:0000256" key="4">
    <source>
        <dbReference type="ARBA" id="ARBA00022723"/>
    </source>
</evidence>
<evidence type="ECO:0000256" key="8">
    <source>
        <dbReference type="ARBA" id="ARBA00023136"/>
    </source>
</evidence>
<dbReference type="Pfam" id="PF24684">
    <property type="entry name" value="Vgb_lyase"/>
    <property type="match status" value="1"/>
</dbReference>
<keyword evidence="4" id="KW-0479">Metal-binding</keyword>
<comment type="caution">
    <text evidence="12">The sequence shown here is derived from an EMBL/GenBank/DDBJ whole genome shotgun (WGS) entry which is preliminary data.</text>
</comment>
<evidence type="ECO:0000256" key="9">
    <source>
        <dbReference type="SAM" id="Phobius"/>
    </source>
</evidence>
<evidence type="ECO:0000256" key="6">
    <source>
        <dbReference type="ARBA" id="ARBA00022989"/>
    </source>
</evidence>
<keyword evidence="7" id="KW-0186">Copper</keyword>
<dbReference type="OrthoDB" id="11063at2157"/>
<keyword evidence="6 9" id="KW-1133">Transmembrane helix</keyword>
<dbReference type="InterPro" id="IPR014756">
    <property type="entry name" value="Ig_E-set"/>
</dbReference>
<protein>
    <submittedName>
        <fullName evidence="12">Copper resistance protein</fullName>
    </submittedName>
</protein>
<reference evidence="12 13" key="1">
    <citation type="journal article" date="2012" name="J. Bacteriol.">
        <title>Genome Sequence of "Candidatus Nitrosoarchaeum limnia" BG20, a Low-Salinity Ammonia-Oxidizing Archaeon from the San Francisco Bay Estuary.</title>
        <authorList>
            <person name="Mosier A.C."/>
            <person name="Allen E.E."/>
            <person name="Kim M."/>
            <person name="Ferriera S."/>
            <person name="Francis C.A."/>
        </authorList>
    </citation>
    <scope>NUCLEOTIDE SEQUENCE [LARGE SCALE GENOMIC DNA]</scope>
    <source>
        <strain evidence="12 13">BG20</strain>
    </source>
</reference>
<dbReference type="GO" id="GO:0042597">
    <property type="term" value="C:periplasmic space"/>
    <property type="evidence" value="ECO:0007669"/>
    <property type="project" value="InterPro"/>
</dbReference>
<evidence type="ECO:0000313" key="13">
    <source>
        <dbReference type="Proteomes" id="UP000014065"/>
    </source>
</evidence>
<evidence type="ECO:0000256" key="3">
    <source>
        <dbReference type="ARBA" id="ARBA00022692"/>
    </source>
</evidence>
<evidence type="ECO:0000256" key="1">
    <source>
        <dbReference type="ARBA" id="ARBA00004651"/>
    </source>
</evidence>
<comment type="subcellular location">
    <subcellularLocation>
        <location evidence="1">Cell membrane</location>
        <topology evidence="1">Multi-pass membrane protein</topology>
    </subcellularLocation>
</comment>
<feature type="domain" description="CopC" evidence="10">
    <location>
        <begin position="22"/>
        <end position="117"/>
    </location>
</feature>